<evidence type="ECO:0000256" key="2">
    <source>
        <dbReference type="SAM" id="Phobius"/>
    </source>
</evidence>
<dbReference type="EMBL" id="JPEO01000001">
    <property type="protein sequence ID" value="KFZ38897.1"/>
    <property type="molecule type" value="Genomic_DNA"/>
</dbReference>
<keyword evidence="2" id="KW-0472">Membrane</keyword>
<name>A0A094JI98_9GAMM</name>
<keyword evidence="2" id="KW-1133">Transmembrane helix</keyword>
<dbReference type="STRING" id="1515746.HR45_00375"/>
<dbReference type="OrthoDB" id="7586306at2"/>
<feature type="compositionally biased region" description="Low complexity" evidence="1">
    <location>
        <begin position="281"/>
        <end position="292"/>
    </location>
</feature>
<evidence type="ECO:0000313" key="4">
    <source>
        <dbReference type="Proteomes" id="UP000029264"/>
    </source>
</evidence>
<gene>
    <name evidence="3" type="ORF">HR45_00375</name>
</gene>
<feature type="compositionally biased region" description="Polar residues" evidence="1">
    <location>
        <begin position="248"/>
        <end position="280"/>
    </location>
</feature>
<feature type="compositionally biased region" description="Low complexity" evidence="1">
    <location>
        <begin position="227"/>
        <end position="242"/>
    </location>
</feature>
<evidence type="ECO:0000313" key="3">
    <source>
        <dbReference type="EMBL" id="KFZ38897.1"/>
    </source>
</evidence>
<protein>
    <submittedName>
        <fullName evidence="3">Uncharacterized protein</fullName>
    </submittedName>
</protein>
<comment type="caution">
    <text evidence="3">The sequence shown here is derived from an EMBL/GenBank/DDBJ whole genome shotgun (WGS) entry which is preliminary data.</text>
</comment>
<feature type="compositionally biased region" description="Low complexity" evidence="1">
    <location>
        <begin position="351"/>
        <end position="384"/>
    </location>
</feature>
<dbReference type="AlphaFoldDB" id="A0A094JI98"/>
<keyword evidence="4" id="KW-1185">Reference proteome</keyword>
<feature type="region of interest" description="Disordered" evidence="1">
    <location>
        <begin position="217"/>
        <end position="460"/>
    </location>
</feature>
<feature type="compositionally biased region" description="Polar residues" evidence="1">
    <location>
        <begin position="217"/>
        <end position="226"/>
    </location>
</feature>
<sequence length="491" mass="52159">MTQASQQQIKQQLDVLAKRGEASLFAVAKASARRNATLISLCCFAPIVLLGCLVQWWQPATDVSSSVSFWCVLLLLPVSVFAGRYYLCLTGFKPSRATALALYDKQLRDDDRLQTADEFSQLSAPSPFQQAAMLESHTAITQALAAAVPQPEFTLAPFSRWSKAQLPLTALLLLLLGLQPSGLFFANASLSSVKQKTVSELSGEAAVAATPQSLQAAEQQQTKATRQTLAAQTSTDAQSSSAKDSHSANDATGSNVDASLSTEKQTASASSALSKSNGDKSNSASSQPSNAADKSEPNSDDGQDTPSSSAPKMPQQSMPLADDSERHAANAEHGAMSDSNPQQEQPASKPQTGSAQAGQQGQLAGKKQAPKSKSNQGQQQSGDQANPNSQNTGNHGDDGLKKSRGINSLMLAVPMEDQFVGTPGPGAEKRSTKQRQPDDMPANTMFSEQRGSANGALTPLPTRMMQPWEVQLLSKFYQQLHADNHNNDKTQ</sequence>
<reference evidence="3 4" key="1">
    <citation type="submission" date="2014-06" db="EMBL/GenBank/DDBJ databases">
        <title>Shewanella sp. YQH10.</title>
        <authorList>
            <person name="Liu Y."/>
            <person name="Zeng R."/>
        </authorList>
    </citation>
    <scope>NUCLEOTIDE SEQUENCE [LARGE SCALE GENOMIC DNA]</scope>
    <source>
        <strain evidence="3 4">YQH10</strain>
    </source>
</reference>
<feature type="transmembrane region" description="Helical" evidence="2">
    <location>
        <begin position="166"/>
        <end position="186"/>
    </location>
</feature>
<accession>A0A094JI98</accession>
<feature type="compositionally biased region" description="Polar residues" evidence="1">
    <location>
        <begin position="304"/>
        <end position="318"/>
    </location>
</feature>
<dbReference type="RefSeq" id="WP_037438592.1">
    <property type="nucleotide sequence ID" value="NZ_JPEO01000001.1"/>
</dbReference>
<feature type="compositionally biased region" description="Polar residues" evidence="1">
    <location>
        <begin position="337"/>
        <end position="350"/>
    </location>
</feature>
<feature type="transmembrane region" description="Helical" evidence="2">
    <location>
        <begin position="63"/>
        <end position="87"/>
    </location>
</feature>
<keyword evidence="2" id="KW-0812">Transmembrane</keyword>
<dbReference type="Proteomes" id="UP000029264">
    <property type="component" value="Unassembled WGS sequence"/>
</dbReference>
<feature type="compositionally biased region" description="Polar residues" evidence="1">
    <location>
        <begin position="385"/>
        <end position="394"/>
    </location>
</feature>
<proteinExistence type="predicted"/>
<feature type="compositionally biased region" description="Basic and acidic residues" evidence="1">
    <location>
        <begin position="427"/>
        <end position="438"/>
    </location>
</feature>
<feature type="transmembrane region" description="Helical" evidence="2">
    <location>
        <begin position="38"/>
        <end position="57"/>
    </location>
</feature>
<organism evidence="3 4">
    <name type="scientific">Shewanella mangrovi</name>
    <dbReference type="NCBI Taxonomy" id="1515746"/>
    <lineage>
        <taxon>Bacteria</taxon>
        <taxon>Pseudomonadati</taxon>
        <taxon>Pseudomonadota</taxon>
        <taxon>Gammaproteobacteria</taxon>
        <taxon>Alteromonadales</taxon>
        <taxon>Shewanellaceae</taxon>
        <taxon>Shewanella</taxon>
    </lineage>
</organism>
<evidence type="ECO:0000256" key="1">
    <source>
        <dbReference type="SAM" id="MobiDB-lite"/>
    </source>
</evidence>